<dbReference type="EMBL" id="JAUSSY010000004">
    <property type="protein sequence ID" value="MDQ0118351.1"/>
    <property type="molecule type" value="Genomic_DNA"/>
</dbReference>
<reference evidence="2 3" key="1">
    <citation type="submission" date="2023-07" db="EMBL/GenBank/DDBJ databases">
        <title>Sorghum-associated microbial communities from plants grown in Nebraska, USA.</title>
        <authorList>
            <person name="Schachtman D."/>
        </authorList>
    </citation>
    <scope>NUCLEOTIDE SEQUENCE [LARGE SCALE GENOMIC DNA]</scope>
    <source>
        <strain evidence="2 3">DS994</strain>
    </source>
</reference>
<evidence type="ECO:0000256" key="1">
    <source>
        <dbReference type="SAM" id="Phobius"/>
    </source>
</evidence>
<proteinExistence type="predicted"/>
<feature type="transmembrane region" description="Helical" evidence="1">
    <location>
        <begin position="106"/>
        <end position="125"/>
    </location>
</feature>
<name>A0ABT9UFE1_9MICC</name>
<dbReference type="RefSeq" id="WP_307489287.1">
    <property type="nucleotide sequence ID" value="NZ_JAUSSY010000004.1"/>
</dbReference>
<feature type="transmembrane region" description="Helical" evidence="1">
    <location>
        <begin position="75"/>
        <end position="94"/>
    </location>
</feature>
<dbReference type="NCBIfam" id="NF038065">
    <property type="entry name" value="Pr6Pr"/>
    <property type="match status" value="1"/>
</dbReference>
<feature type="transmembrane region" description="Helical" evidence="1">
    <location>
        <begin position="12"/>
        <end position="30"/>
    </location>
</feature>
<feature type="transmembrane region" description="Helical" evidence="1">
    <location>
        <begin position="42"/>
        <end position="63"/>
    </location>
</feature>
<sequence>MTANRGLALFRFWFALLGFVAVLFQFLHLVQNVPGAKAGNYFSYFTIESNIIAFVTLATAGWYAWKGSSPRWLELLRGAATVYMTITGITYSLLLSDVDVNTPIPWINVVLHYTIPTVMVIDWLVDLPRTRIPVRTSLVWLSFPMLYLAYSLVRGPIVDWYPYPFLDPRAAGYGTVAVMSVLIAFGAFAFAVVAALSTRLQNRVPHAAARPAEVDPAARSI</sequence>
<evidence type="ECO:0000313" key="3">
    <source>
        <dbReference type="Proteomes" id="UP001226389"/>
    </source>
</evidence>
<accession>A0ABT9UFE1</accession>
<feature type="transmembrane region" description="Helical" evidence="1">
    <location>
        <begin position="137"/>
        <end position="153"/>
    </location>
</feature>
<feature type="transmembrane region" description="Helical" evidence="1">
    <location>
        <begin position="173"/>
        <end position="196"/>
    </location>
</feature>
<keyword evidence="1" id="KW-0812">Transmembrane</keyword>
<comment type="caution">
    <text evidence="2">The sequence shown here is derived from an EMBL/GenBank/DDBJ whole genome shotgun (WGS) entry which is preliminary data.</text>
</comment>
<dbReference type="Proteomes" id="UP001226389">
    <property type="component" value="Unassembled WGS sequence"/>
</dbReference>
<dbReference type="InterPro" id="IPR049713">
    <property type="entry name" value="Pr6Pr-like"/>
</dbReference>
<evidence type="ECO:0008006" key="4">
    <source>
        <dbReference type="Google" id="ProtNLM"/>
    </source>
</evidence>
<keyword evidence="1" id="KW-1133">Transmembrane helix</keyword>
<gene>
    <name evidence="2" type="ORF">J2T22_001528</name>
</gene>
<protein>
    <recommendedName>
        <fullName evidence="4">FAR-17a/AIG1-like protein</fullName>
    </recommendedName>
</protein>
<keyword evidence="1" id="KW-0472">Membrane</keyword>
<keyword evidence="3" id="KW-1185">Reference proteome</keyword>
<evidence type="ECO:0000313" key="2">
    <source>
        <dbReference type="EMBL" id="MDQ0118351.1"/>
    </source>
</evidence>
<organism evidence="2 3">
    <name type="scientific">Pseudarthrobacter defluvii</name>
    <dbReference type="NCBI Taxonomy" id="410837"/>
    <lineage>
        <taxon>Bacteria</taxon>
        <taxon>Bacillati</taxon>
        <taxon>Actinomycetota</taxon>
        <taxon>Actinomycetes</taxon>
        <taxon>Micrococcales</taxon>
        <taxon>Micrococcaceae</taxon>
        <taxon>Pseudarthrobacter</taxon>
    </lineage>
</organism>